<gene>
    <name evidence="8" type="ORF">GNLVRS02_ARAD1D15224g</name>
</gene>
<keyword evidence="4 6" id="KW-1133">Transmembrane helix</keyword>
<dbReference type="InterPro" id="IPR003807">
    <property type="entry name" value="DUF202"/>
</dbReference>
<organism evidence="8">
    <name type="scientific">Blastobotrys adeninivorans</name>
    <name type="common">Yeast</name>
    <name type="synonym">Arxula adeninivorans</name>
    <dbReference type="NCBI Taxonomy" id="409370"/>
    <lineage>
        <taxon>Eukaryota</taxon>
        <taxon>Fungi</taxon>
        <taxon>Dikarya</taxon>
        <taxon>Ascomycota</taxon>
        <taxon>Saccharomycotina</taxon>
        <taxon>Dipodascomycetes</taxon>
        <taxon>Dipodascales</taxon>
        <taxon>Trichomonascaceae</taxon>
        <taxon>Blastobotrys</taxon>
    </lineage>
</organism>
<evidence type="ECO:0000256" key="5">
    <source>
        <dbReference type="ARBA" id="ARBA00023136"/>
    </source>
</evidence>
<dbReference type="AlphaFoldDB" id="A0A060T9Y1"/>
<sequence>MRSAAGLHSLKLPPNVIMAPWMHKANLSVRLKNTGSVARDHLANERTFLAWLRTSLAFASIGVAVTQFFRLSLSKMDQDKPEPVLLRRLSTALGSLFVAVALVVMVFGLTRYFSTQYYLQRGQFPVSKITIIMSFFFTLILAGFTLATLIQVTTLTSY</sequence>
<keyword evidence="8" id="KW-0378">Hydrolase</keyword>
<reference evidence="8" key="2">
    <citation type="submission" date="2014-06" db="EMBL/GenBank/DDBJ databases">
        <title>The complete genome of Blastobotrys (Arxula) adeninivorans LS3 - a yeast of biotechnological interest.</title>
        <authorList>
            <person name="Kunze G."/>
            <person name="Gaillardin C."/>
            <person name="Czernicka M."/>
            <person name="Durrens P."/>
            <person name="Martin T."/>
            <person name="Boer E."/>
            <person name="Gabaldon T."/>
            <person name="Cruz J."/>
            <person name="Talla E."/>
            <person name="Marck C."/>
            <person name="Goffeau A."/>
            <person name="Barbe V."/>
            <person name="Baret P."/>
            <person name="Baronian K."/>
            <person name="Beier S."/>
            <person name="Bleykasten C."/>
            <person name="Bode R."/>
            <person name="Casaregola S."/>
            <person name="Despons L."/>
            <person name="Fairhead C."/>
            <person name="Giersberg M."/>
            <person name="Gierski P."/>
            <person name="Hahnel U."/>
            <person name="Hartmann A."/>
            <person name="Jankowska D."/>
            <person name="Jubin C."/>
            <person name="Jung P."/>
            <person name="Lafontaine I."/>
            <person name="Leh-Louis V."/>
            <person name="Lemaire M."/>
            <person name="Marcet-Houben M."/>
            <person name="Mascher M."/>
            <person name="Morel G."/>
            <person name="Richard G.-F."/>
            <person name="Riechen J."/>
            <person name="Sacerdot C."/>
            <person name="Sarkar A."/>
            <person name="Savel G."/>
            <person name="Schacherer J."/>
            <person name="Sherman D."/>
            <person name="Straub M.-L."/>
            <person name="Stein N."/>
            <person name="Thierry A."/>
            <person name="Trautwein-Schult A."/>
            <person name="Westhof E."/>
            <person name="Worch S."/>
            <person name="Dujon B."/>
            <person name="Souciet J.-L."/>
            <person name="Wincker P."/>
            <person name="Scholz U."/>
            <person name="Neuveglise N."/>
        </authorList>
    </citation>
    <scope>NUCLEOTIDE SEQUENCE</scope>
    <source>
        <strain evidence="8">LS3</strain>
    </source>
</reference>
<reference evidence="8" key="1">
    <citation type="submission" date="2014-02" db="EMBL/GenBank/DDBJ databases">
        <authorList>
            <person name="Genoscope - CEA"/>
        </authorList>
    </citation>
    <scope>NUCLEOTIDE SEQUENCE</scope>
    <source>
        <strain evidence="8">LS3</strain>
    </source>
</reference>
<feature type="transmembrane region" description="Helical" evidence="6">
    <location>
        <begin position="129"/>
        <end position="152"/>
    </location>
</feature>
<proteinExistence type="predicted"/>
<dbReference type="GO" id="GO:0017111">
    <property type="term" value="F:ribonucleoside triphosphate phosphatase activity"/>
    <property type="evidence" value="ECO:0007669"/>
    <property type="project" value="UniProtKB-EC"/>
</dbReference>
<evidence type="ECO:0000256" key="1">
    <source>
        <dbReference type="ARBA" id="ARBA00004651"/>
    </source>
</evidence>
<dbReference type="PhylomeDB" id="A0A060T9Y1"/>
<dbReference type="PANTHER" id="PTHR34187">
    <property type="entry name" value="FGR18P"/>
    <property type="match status" value="1"/>
</dbReference>
<comment type="subcellular location">
    <subcellularLocation>
        <location evidence="1">Cell membrane</location>
        <topology evidence="1">Multi-pass membrane protein</topology>
    </subcellularLocation>
</comment>
<feature type="transmembrane region" description="Helical" evidence="6">
    <location>
        <begin position="48"/>
        <end position="69"/>
    </location>
</feature>
<dbReference type="InterPro" id="IPR052053">
    <property type="entry name" value="IM_YidH-like"/>
</dbReference>
<name>A0A060T9Y1_BLAAD</name>
<dbReference type="GO" id="GO:0005886">
    <property type="term" value="C:plasma membrane"/>
    <property type="evidence" value="ECO:0007669"/>
    <property type="project" value="UniProtKB-SubCell"/>
</dbReference>
<dbReference type="EC" id="3.6.1.15" evidence="8"/>
<evidence type="ECO:0000259" key="7">
    <source>
        <dbReference type="Pfam" id="PF02656"/>
    </source>
</evidence>
<accession>A0A060T9Y1</accession>
<feature type="transmembrane region" description="Helical" evidence="6">
    <location>
        <begin position="89"/>
        <end position="109"/>
    </location>
</feature>
<evidence type="ECO:0000313" key="8">
    <source>
        <dbReference type="EMBL" id="CDP37604.1"/>
    </source>
</evidence>
<keyword evidence="3 6" id="KW-0812">Transmembrane</keyword>
<protein>
    <submittedName>
        <fullName evidence="8">ARAD1D15224p</fullName>
        <ecNumber evidence="8">3.6.1.15</ecNumber>
    </submittedName>
</protein>
<dbReference type="Pfam" id="PF02656">
    <property type="entry name" value="DUF202"/>
    <property type="match status" value="1"/>
</dbReference>
<dbReference type="EMBL" id="HG937694">
    <property type="protein sequence ID" value="CDP37604.1"/>
    <property type="molecule type" value="Genomic_DNA"/>
</dbReference>
<evidence type="ECO:0000256" key="3">
    <source>
        <dbReference type="ARBA" id="ARBA00022692"/>
    </source>
</evidence>
<dbReference type="PANTHER" id="PTHR34187:SF2">
    <property type="entry name" value="DUF202 DOMAIN-CONTAINING PROTEIN"/>
    <property type="match status" value="1"/>
</dbReference>
<feature type="domain" description="DUF202" evidence="7">
    <location>
        <begin position="39"/>
        <end position="116"/>
    </location>
</feature>
<evidence type="ECO:0000256" key="4">
    <source>
        <dbReference type="ARBA" id="ARBA00022989"/>
    </source>
</evidence>
<keyword evidence="5 6" id="KW-0472">Membrane</keyword>
<evidence type="ECO:0000256" key="6">
    <source>
        <dbReference type="SAM" id="Phobius"/>
    </source>
</evidence>
<evidence type="ECO:0000256" key="2">
    <source>
        <dbReference type="ARBA" id="ARBA00022475"/>
    </source>
</evidence>
<keyword evidence="2" id="KW-1003">Cell membrane</keyword>